<proteinExistence type="predicted"/>
<dbReference type="Proteomes" id="UP000238071">
    <property type="component" value="Unassembled WGS sequence"/>
</dbReference>
<evidence type="ECO:0000313" key="1">
    <source>
        <dbReference type="EMBL" id="PPK67261.1"/>
    </source>
</evidence>
<reference evidence="1 2" key="1">
    <citation type="submission" date="2018-02" db="EMBL/GenBank/DDBJ databases">
        <title>Subsurface microbial communities from deep shales in Ohio and West Virginia, USA.</title>
        <authorList>
            <person name="Wrighton K."/>
        </authorList>
    </citation>
    <scope>NUCLEOTIDE SEQUENCE [LARGE SCALE GENOMIC DNA]</scope>
    <source>
        <strain evidence="1 2">OWC-G53F</strain>
    </source>
</reference>
<protein>
    <submittedName>
        <fullName evidence="1">Uncharacterized protein</fullName>
    </submittedName>
</protein>
<dbReference type="AlphaFoldDB" id="A0A2S6GQ69"/>
<accession>A0A2S6GQ69</accession>
<gene>
    <name evidence="1" type="ORF">B0F88_1148</name>
</gene>
<organism evidence="1 2">
    <name type="scientific">Methylobacter tundripaludum</name>
    <dbReference type="NCBI Taxonomy" id="173365"/>
    <lineage>
        <taxon>Bacteria</taxon>
        <taxon>Pseudomonadati</taxon>
        <taxon>Pseudomonadota</taxon>
        <taxon>Gammaproteobacteria</taxon>
        <taxon>Methylococcales</taxon>
        <taxon>Methylococcaceae</taxon>
        <taxon>Methylobacter</taxon>
    </lineage>
</organism>
<evidence type="ECO:0000313" key="2">
    <source>
        <dbReference type="Proteomes" id="UP000238071"/>
    </source>
</evidence>
<name>A0A2S6GQ69_9GAMM</name>
<comment type="caution">
    <text evidence="1">The sequence shown here is derived from an EMBL/GenBank/DDBJ whole genome shotgun (WGS) entry which is preliminary data.</text>
</comment>
<keyword evidence="2" id="KW-1185">Reference proteome</keyword>
<dbReference type="EMBL" id="PTIY01000014">
    <property type="protein sequence ID" value="PPK67261.1"/>
    <property type="molecule type" value="Genomic_DNA"/>
</dbReference>
<sequence length="82" mass="9387">METCNRCHQIIMPQDHAVRGRTTGSPGLHVRRFMCVCGCKRVQFYTVMNVSKLRSSFPGPDQESTIPLYDFPIFRDSNHVNA</sequence>